<dbReference type="PANTHER" id="PTHR43356">
    <property type="entry name" value="PHOSPHATE ACETYLTRANSFERASE"/>
    <property type="match status" value="1"/>
</dbReference>
<evidence type="ECO:0000256" key="8">
    <source>
        <dbReference type="ARBA" id="ARBA00031108"/>
    </source>
</evidence>
<name>S3LQS6_9SPIR</name>
<dbReference type="EC" id="2.3.1.8" evidence="4"/>
<dbReference type="HOGENOM" id="CLU_019723_0_1_12"/>
<dbReference type="AlphaFoldDB" id="S3LQS6"/>
<dbReference type="InterPro" id="IPR002505">
    <property type="entry name" value="PTA_PTB"/>
</dbReference>
<dbReference type="Gene3D" id="3.40.50.10750">
    <property type="entry name" value="Isocitrate/Isopropylmalate dehydrogenase-like"/>
    <property type="match status" value="1"/>
</dbReference>
<keyword evidence="7" id="KW-0012">Acyltransferase</keyword>
<evidence type="ECO:0000256" key="7">
    <source>
        <dbReference type="ARBA" id="ARBA00023315"/>
    </source>
</evidence>
<dbReference type="GO" id="GO:0008959">
    <property type="term" value="F:phosphate acetyltransferase activity"/>
    <property type="evidence" value="ECO:0007669"/>
    <property type="project" value="UniProtKB-EC"/>
</dbReference>
<reference evidence="10 11" key="1">
    <citation type="submission" date="2013-04" db="EMBL/GenBank/DDBJ databases">
        <title>The Genome Sequence of Treponema vincentii F0403.</title>
        <authorList>
            <consortium name="The Broad Institute Genomics Platform"/>
            <person name="Earl A."/>
            <person name="Ward D."/>
            <person name="Feldgarden M."/>
            <person name="Gevers D."/>
            <person name="Leonetti C."/>
            <person name="Izard J."/>
            <person name="Walker B."/>
            <person name="Young S."/>
            <person name="Zeng Q."/>
            <person name="Gargeya S."/>
            <person name="Fitzgerald M."/>
            <person name="Haas B."/>
            <person name="Abouelleil A."/>
            <person name="Allen A.W."/>
            <person name="Alvarado L."/>
            <person name="Arachchi H.M."/>
            <person name="Berlin A.M."/>
            <person name="Chapman S.B."/>
            <person name="Gainer-Dewar J."/>
            <person name="Goldberg J."/>
            <person name="Griggs A."/>
            <person name="Gujja S."/>
            <person name="Hansen M."/>
            <person name="Howarth C."/>
            <person name="Imamovic A."/>
            <person name="Ireland A."/>
            <person name="Larimer J."/>
            <person name="McCowan C."/>
            <person name="Murphy C."/>
            <person name="Pearson M."/>
            <person name="Poon T.W."/>
            <person name="Priest M."/>
            <person name="Roberts A."/>
            <person name="Saif S."/>
            <person name="Shea T."/>
            <person name="Sisk P."/>
            <person name="Sykes S."/>
            <person name="Wortman J."/>
            <person name="Nusbaum C."/>
            <person name="Birren B."/>
        </authorList>
    </citation>
    <scope>NUCLEOTIDE SEQUENCE [LARGE SCALE GENOMIC DNA]</scope>
    <source>
        <strain evidence="10 11">F0403</strain>
    </source>
</reference>
<comment type="pathway">
    <text evidence="2">Metabolic intermediate biosynthesis; acetyl-CoA biosynthesis; acetyl-CoA from acetate: step 2/2.</text>
</comment>
<evidence type="ECO:0000313" key="10">
    <source>
        <dbReference type="EMBL" id="EPF46662.1"/>
    </source>
</evidence>
<comment type="catalytic activity">
    <reaction evidence="1">
        <text>acetyl-CoA + phosphate = acetyl phosphate + CoA</text>
        <dbReference type="Rhea" id="RHEA:19521"/>
        <dbReference type="ChEBI" id="CHEBI:22191"/>
        <dbReference type="ChEBI" id="CHEBI:43474"/>
        <dbReference type="ChEBI" id="CHEBI:57287"/>
        <dbReference type="ChEBI" id="CHEBI:57288"/>
        <dbReference type="EC" id="2.3.1.8"/>
    </reaction>
</comment>
<dbReference type="GeneID" id="301461406"/>
<dbReference type="Pfam" id="PF01515">
    <property type="entry name" value="PTA_PTB"/>
    <property type="match status" value="1"/>
</dbReference>
<comment type="similarity">
    <text evidence="3">Belongs to the phosphate acetyltransferase and butyryltransferase family.</text>
</comment>
<evidence type="ECO:0000256" key="5">
    <source>
        <dbReference type="ARBA" id="ARBA00021528"/>
    </source>
</evidence>
<dbReference type="InterPro" id="IPR012147">
    <property type="entry name" value="P_Ac_Bu_trans"/>
</dbReference>
<keyword evidence="11" id="KW-1185">Reference proteome</keyword>
<comment type="caution">
    <text evidence="10">The sequence shown here is derived from an EMBL/GenBank/DDBJ whole genome shotgun (WGS) entry which is preliminary data.</text>
</comment>
<accession>S3LQS6</accession>
<evidence type="ECO:0000256" key="6">
    <source>
        <dbReference type="ARBA" id="ARBA00022679"/>
    </source>
</evidence>
<evidence type="ECO:0000256" key="1">
    <source>
        <dbReference type="ARBA" id="ARBA00000705"/>
    </source>
</evidence>
<dbReference type="NCBIfam" id="TIGR00651">
    <property type="entry name" value="pta"/>
    <property type="match status" value="1"/>
</dbReference>
<dbReference type="InterPro" id="IPR042112">
    <property type="entry name" value="P_AcTrfase_dom2"/>
</dbReference>
<evidence type="ECO:0000259" key="9">
    <source>
        <dbReference type="Pfam" id="PF01515"/>
    </source>
</evidence>
<dbReference type="PANTHER" id="PTHR43356:SF3">
    <property type="entry name" value="PHOSPHATE ACETYLTRANSFERASE"/>
    <property type="match status" value="1"/>
</dbReference>
<dbReference type="RefSeq" id="WP_016518665.1">
    <property type="nucleotide sequence ID" value="NZ_KE332512.1"/>
</dbReference>
<dbReference type="Gene3D" id="3.40.50.10950">
    <property type="match status" value="1"/>
</dbReference>
<evidence type="ECO:0000256" key="2">
    <source>
        <dbReference type="ARBA" id="ARBA00004989"/>
    </source>
</evidence>
<dbReference type="PATRIC" id="fig|1125702.3.peg.1283"/>
<proteinExistence type="inferred from homology"/>
<dbReference type="PIRSF" id="PIRSF000428">
    <property type="entry name" value="P_Ac_trans"/>
    <property type="match status" value="1"/>
</dbReference>
<dbReference type="EMBL" id="ATFC01000008">
    <property type="protein sequence ID" value="EPF46662.1"/>
    <property type="molecule type" value="Genomic_DNA"/>
</dbReference>
<dbReference type="InterPro" id="IPR042113">
    <property type="entry name" value="P_AcTrfase_dom1"/>
</dbReference>
<dbReference type="InterPro" id="IPR004614">
    <property type="entry name" value="P_AcTrfase"/>
</dbReference>
<gene>
    <name evidence="10" type="ORF">HMPREF1222_01238</name>
</gene>
<evidence type="ECO:0000256" key="3">
    <source>
        <dbReference type="ARBA" id="ARBA00005656"/>
    </source>
</evidence>
<dbReference type="Proteomes" id="UP000014605">
    <property type="component" value="Unassembled WGS sequence"/>
</dbReference>
<dbReference type="SUPFAM" id="SSF53659">
    <property type="entry name" value="Isocitrate/Isopropylmalate dehydrogenase-like"/>
    <property type="match status" value="1"/>
</dbReference>
<dbReference type="NCBIfam" id="NF007233">
    <property type="entry name" value="PRK09653.1"/>
    <property type="match status" value="1"/>
</dbReference>
<protein>
    <recommendedName>
        <fullName evidence="5">Phosphate acetyltransferase</fullName>
        <ecNumber evidence="4">2.3.1.8</ecNumber>
    </recommendedName>
    <alternativeName>
        <fullName evidence="8">Phosphotransacetylase</fullName>
    </alternativeName>
</protein>
<evidence type="ECO:0000256" key="4">
    <source>
        <dbReference type="ARBA" id="ARBA00012707"/>
    </source>
</evidence>
<evidence type="ECO:0000313" key="11">
    <source>
        <dbReference type="Proteomes" id="UP000014605"/>
    </source>
</evidence>
<dbReference type="InterPro" id="IPR050500">
    <property type="entry name" value="Phos_Acetyltrans/Butyryltrans"/>
</dbReference>
<sequence length="336" mass="36511">MRFVQIMKDKAKEYHNRLVLPEATEARTLRAARILVDQQIPAELFLIGKKAEVEDACKKVGVATDGFTIIDPEHSEWTEGFATALYEKRKAKGMTPEEAKKEMHDPLRFGAMMLAQDKADAMVAGAENTTANVLRAGLTIVGVKKGVKTASSCFIVDTKSTEWGTNGVLIFSDSAVIPNPTAEQLADIATAAAESYRAFIGHEPVVALLSYSTKGSGGDKDESILKVREAVKLLDERKVNFCYDGELQLDAALIPEVTDRKAPGSPIRDKVNTLIFPDLNAGNIGYKLVQRFAKADAYGPFMQGFAKPLSDLSRGCSVEDIVVTAVVTLVQADKNK</sequence>
<organism evidence="10 11">
    <name type="scientific">Treponema vincentii F0403</name>
    <dbReference type="NCBI Taxonomy" id="1125702"/>
    <lineage>
        <taxon>Bacteria</taxon>
        <taxon>Pseudomonadati</taxon>
        <taxon>Spirochaetota</taxon>
        <taxon>Spirochaetia</taxon>
        <taxon>Spirochaetales</taxon>
        <taxon>Treponemataceae</taxon>
        <taxon>Treponema</taxon>
    </lineage>
</organism>
<keyword evidence="6 10" id="KW-0808">Transferase</keyword>
<feature type="domain" description="Phosphate acetyl/butaryl transferase" evidence="9">
    <location>
        <begin position="3"/>
        <end position="328"/>
    </location>
</feature>